<accession>A0A383EC19</accession>
<name>A0A383EC19_9ZZZZ</name>
<gene>
    <name evidence="1" type="ORF">METZ01_LOCUS506759</name>
</gene>
<evidence type="ECO:0000313" key="1">
    <source>
        <dbReference type="EMBL" id="SVE53905.1"/>
    </source>
</evidence>
<reference evidence="1" key="1">
    <citation type="submission" date="2018-05" db="EMBL/GenBank/DDBJ databases">
        <authorList>
            <person name="Lanie J.A."/>
            <person name="Ng W.-L."/>
            <person name="Kazmierczak K.M."/>
            <person name="Andrzejewski T.M."/>
            <person name="Davidsen T.M."/>
            <person name="Wayne K.J."/>
            <person name="Tettelin H."/>
            <person name="Glass J.I."/>
            <person name="Rusch D."/>
            <person name="Podicherti R."/>
            <person name="Tsui H.-C.T."/>
            <person name="Winkler M.E."/>
        </authorList>
    </citation>
    <scope>NUCLEOTIDE SEQUENCE</scope>
</reference>
<feature type="non-terminal residue" evidence="1">
    <location>
        <position position="1"/>
    </location>
</feature>
<dbReference type="AlphaFoldDB" id="A0A383EC19"/>
<dbReference type="EMBL" id="UINC01224330">
    <property type="protein sequence ID" value="SVE53905.1"/>
    <property type="molecule type" value="Genomic_DNA"/>
</dbReference>
<protein>
    <submittedName>
        <fullName evidence="1">Uncharacterized protein</fullName>
    </submittedName>
</protein>
<sequence>RRRWTHLAQHLYSAHNNAILARAQSAKSEAQCHTVLSDWLTFYRKGHIGLTLNTNGSEEAVRESLVHDLDLSAFKQYLKSQRDETLEGIWQFSSYTVALKKEGNVHKGYIVESTNPSWKAGQVKFIINDPALHFNQKFAYSPHGHRWSRHSARLFY</sequence>
<proteinExistence type="predicted"/>
<organism evidence="1">
    <name type="scientific">marine metagenome</name>
    <dbReference type="NCBI Taxonomy" id="408172"/>
    <lineage>
        <taxon>unclassified sequences</taxon>
        <taxon>metagenomes</taxon>
        <taxon>ecological metagenomes</taxon>
    </lineage>
</organism>